<dbReference type="EMBL" id="CP011853">
    <property type="protein sequence ID" value="ALG85109.1"/>
    <property type="molecule type" value="Genomic_DNA"/>
</dbReference>
<feature type="domain" description="N-acetyltransferase" evidence="1">
    <location>
        <begin position="8"/>
        <end position="150"/>
    </location>
</feature>
<reference evidence="2 3" key="2">
    <citation type="journal article" date="2017" name="Int. J. Syst. Evol. Microbiol.">
        <title>Gordonia phthalatica sp. nov., a di-n-butyl phthalate-degrading bacterium isolated from activated sludge.</title>
        <authorList>
            <person name="Jin D."/>
            <person name="Kong X."/>
            <person name="Jia M."/>
            <person name="Yu X."/>
            <person name="Wang X."/>
            <person name="Zhuang X."/>
            <person name="Deng Y."/>
            <person name="Bai Z."/>
        </authorList>
    </citation>
    <scope>NUCLEOTIDE SEQUENCE [LARGE SCALE GENOMIC DNA]</scope>
    <source>
        <strain evidence="2 3">QH-11</strain>
    </source>
</reference>
<keyword evidence="3" id="KW-1185">Reference proteome</keyword>
<evidence type="ECO:0000259" key="1">
    <source>
        <dbReference type="PROSITE" id="PS51186"/>
    </source>
</evidence>
<dbReference type="OrthoDB" id="9796171at2"/>
<organism evidence="2 3">
    <name type="scientific">Gordonia phthalatica</name>
    <dbReference type="NCBI Taxonomy" id="1136941"/>
    <lineage>
        <taxon>Bacteria</taxon>
        <taxon>Bacillati</taxon>
        <taxon>Actinomycetota</taxon>
        <taxon>Actinomycetes</taxon>
        <taxon>Mycobacteriales</taxon>
        <taxon>Gordoniaceae</taxon>
        <taxon>Gordonia</taxon>
    </lineage>
</organism>
<name>A0A0N9N345_9ACTN</name>
<dbReference type="InterPro" id="IPR000182">
    <property type="entry name" value="GNAT_dom"/>
</dbReference>
<dbReference type="GO" id="GO:0016747">
    <property type="term" value="F:acyltransferase activity, transferring groups other than amino-acyl groups"/>
    <property type="evidence" value="ECO:0007669"/>
    <property type="project" value="InterPro"/>
</dbReference>
<dbReference type="Proteomes" id="UP000063789">
    <property type="component" value="Chromosome"/>
</dbReference>
<gene>
    <name evidence="2" type="ORF">ACH46_12255</name>
</gene>
<dbReference type="PROSITE" id="PS51186">
    <property type="entry name" value="GNAT"/>
    <property type="match status" value="1"/>
</dbReference>
<dbReference type="RefSeq" id="WP_062393177.1">
    <property type="nucleotide sequence ID" value="NZ_CP011853.1"/>
</dbReference>
<proteinExistence type="predicted"/>
<evidence type="ECO:0000313" key="3">
    <source>
        <dbReference type="Proteomes" id="UP000063789"/>
    </source>
</evidence>
<protein>
    <recommendedName>
        <fullName evidence="1">N-acetyltransferase domain-containing protein</fullName>
    </recommendedName>
</protein>
<dbReference type="InterPro" id="IPR016181">
    <property type="entry name" value="Acyl_CoA_acyltransferase"/>
</dbReference>
<accession>A0A0N9N345</accession>
<sequence length="150" mass="16996">MIHSVHTATLSALDPRTLHGILRLRTDVFVVEQDCAYREVDGRDAEATTMHFWYEDTDGEPVATLRVLVDDADDGREYRIGRVCVRKELRGTGLTTAMMDRAVAYIGRDESVMNAQSHLVDMYAKWGYVADGPEFLEDGIPHVPMRRPRS</sequence>
<dbReference type="Pfam" id="PF13673">
    <property type="entry name" value="Acetyltransf_10"/>
    <property type="match status" value="1"/>
</dbReference>
<dbReference type="Gene3D" id="3.40.630.30">
    <property type="match status" value="1"/>
</dbReference>
<dbReference type="KEGG" id="goq:ACH46_12255"/>
<dbReference type="AlphaFoldDB" id="A0A0N9N345"/>
<dbReference type="CDD" id="cd04301">
    <property type="entry name" value="NAT_SF"/>
    <property type="match status" value="1"/>
</dbReference>
<evidence type="ECO:0000313" key="2">
    <source>
        <dbReference type="EMBL" id="ALG85109.1"/>
    </source>
</evidence>
<dbReference type="PATRIC" id="fig|1136941.3.peg.2498"/>
<dbReference type="SUPFAM" id="SSF55729">
    <property type="entry name" value="Acyl-CoA N-acyltransferases (Nat)"/>
    <property type="match status" value="1"/>
</dbReference>
<reference evidence="3" key="1">
    <citation type="submission" date="2015-06" db="EMBL/GenBank/DDBJ databases">
        <title>Complete genome sequence and metabolic analysis of phthalate degradation pathway in Gordonia sp. QH-11.</title>
        <authorList>
            <person name="Jin D."/>
            <person name="Kong X."/>
            <person name="Bai Z."/>
        </authorList>
    </citation>
    <scope>NUCLEOTIDE SEQUENCE [LARGE SCALE GENOMIC DNA]</scope>
    <source>
        <strain evidence="3">QH-11</strain>
    </source>
</reference>
<dbReference type="STRING" id="1136941.ACH46_12255"/>